<dbReference type="Proteomes" id="UP000278143">
    <property type="component" value="Unassembled WGS sequence"/>
</dbReference>
<gene>
    <name evidence="2" type="ORF">SYNPS1DRAFT_28823</name>
</gene>
<accession>A0A4P9Z147</accession>
<organism evidence="2 3">
    <name type="scientific">Syncephalis pseudoplumigaleata</name>
    <dbReference type="NCBI Taxonomy" id="1712513"/>
    <lineage>
        <taxon>Eukaryota</taxon>
        <taxon>Fungi</taxon>
        <taxon>Fungi incertae sedis</taxon>
        <taxon>Zoopagomycota</taxon>
        <taxon>Zoopagomycotina</taxon>
        <taxon>Zoopagomycetes</taxon>
        <taxon>Zoopagales</taxon>
        <taxon>Piptocephalidaceae</taxon>
        <taxon>Syncephalis</taxon>
    </lineage>
</organism>
<feature type="region of interest" description="Disordered" evidence="1">
    <location>
        <begin position="149"/>
        <end position="171"/>
    </location>
</feature>
<proteinExistence type="predicted"/>
<evidence type="ECO:0000256" key="1">
    <source>
        <dbReference type="SAM" id="MobiDB-lite"/>
    </source>
</evidence>
<reference evidence="3" key="1">
    <citation type="journal article" date="2018" name="Nat. Microbiol.">
        <title>Leveraging single-cell genomics to expand the fungal tree of life.</title>
        <authorList>
            <person name="Ahrendt S.R."/>
            <person name="Quandt C.A."/>
            <person name="Ciobanu D."/>
            <person name="Clum A."/>
            <person name="Salamov A."/>
            <person name="Andreopoulos B."/>
            <person name="Cheng J.F."/>
            <person name="Woyke T."/>
            <person name="Pelin A."/>
            <person name="Henrissat B."/>
            <person name="Reynolds N.K."/>
            <person name="Benny G.L."/>
            <person name="Smith M.E."/>
            <person name="James T.Y."/>
            <person name="Grigoriev I.V."/>
        </authorList>
    </citation>
    <scope>NUCLEOTIDE SEQUENCE [LARGE SCALE GENOMIC DNA]</scope>
    <source>
        <strain evidence="3">Benny S71-1</strain>
    </source>
</reference>
<dbReference type="OrthoDB" id="10516965at2759"/>
<dbReference type="AlphaFoldDB" id="A0A4P9Z147"/>
<protein>
    <submittedName>
        <fullName evidence="2">Uncharacterized protein</fullName>
    </submittedName>
</protein>
<keyword evidence="3" id="KW-1185">Reference proteome</keyword>
<evidence type="ECO:0000313" key="3">
    <source>
        <dbReference type="Proteomes" id="UP000278143"/>
    </source>
</evidence>
<evidence type="ECO:0000313" key="2">
    <source>
        <dbReference type="EMBL" id="RKP25451.1"/>
    </source>
</evidence>
<dbReference type="EMBL" id="KZ989744">
    <property type="protein sequence ID" value="RKP25451.1"/>
    <property type="molecule type" value="Genomic_DNA"/>
</dbReference>
<name>A0A4P9Z147_9FUNG</name>
<sequence length="595" mass="66609">MSCRRRVHSDDTDYPCRRLLEENKLWLYVYVHRFPQWSHSLLHSRCIQLPRPSSPPSSSIAAQSVEDTLVHGIHSWRAILREQLERIRYWQYVADHDIAAHRLWRPFLSSMPTTTHSIDAPTSSTRVTPRSLVYTNALDSIETFGTMKWREDKPSQQAADNDDDHASTEHHEATITLWSNAGNAGWQRHAYAVPPSMTEFELLAANATGQVVMLLDGEAMAVPNVLHICHAHAGKLVPVSTMPLNRAFIPRHIQYLTPRQSLIDTIPRQLDNTQWSDATLCEGQSSIAPEQPSVEDHHLLFVGISGGLRLHGVIVRYAGPATQPRFHSEMRFGIGLSAVCFNARWPHIVVAGHREMEHCVGVWCSRTGELLALAPSTRSAYVWGIEMIEPLSPAISHVSATTPRIVTMSENLMNHTEVTVWQWMEPPTTTEAKEAVVEIPAHLLTSNEIVASLNEIYHAPTTPATRSVQCRELFGACMARDLRIRGRSPWLVQVSSCVIDGALSNFIARDILGYGVTYLLEEVEFYVIDLATGTMLARMPIDAVIGNAYHLAVSTRFSTVVLQGTQGVFVLNREHMHCLTEAASPHTHNDTHDDT</sequence>